<dbReference type="EMBL" id="SPMX01000018">
    <property type="protein sequence ID" value="NMQ05279.1"/>
    <property type="molecule type" value="Genomic_DNA"/>
</dbReference>
<reference evidence="1" key="1">
    <citation type="submission" date="2019-03" db="EMBL/GenBank/DDBJ databases">
        <title>Metabolic reconstructions from genomes of highly enriched 'Candidatus Accumulibacter' and 'Candidatus Competibacter' bioreactor populations.</title>
        <authorList>
            <person name="Annavajhala M.K."/>
            <person name="Welles L."/>
            <person name="Abbas B."/>
            <person name="Sorokin D."/>
            <person name="Park H."/>
            <person name="Van Loosdrecht M."/>
            <person name="Chandran K."/>
        </authorList>
    </citation>
    <scope>NUCLEOTIDE SEQUENCE</scope>
    <source>
        <strain evidence="1">SBR_L</strain>
    </source>
</reference>
<evidence type="ECO:0000313" key="1">
    <source>
        <dbReference type="EMBL" id="NMQ05279.1"/>
    </source>
</evidence>
<gene>
    <name evidence="1" type="ORF">E4Q08_08345</name>
</gene>
<keyword evidence="2" id="KW-1185">Reference proteome</keyword>
<accession>A0ABX1T828</accession>
<comment type="caution">
    <text evidence="1">The sequence shown here is derived from an EMBL/GenBank/DDBJ whole genome shotgun (WGS) entry which is preliminary data.</text>
</comment>
<organism evidence="1 2">
    <name type="scientific">Candidatus Accumulibacter contiguus</name>
    <dbReference type="NCBI Taxonomy" id="2954381"/>
    <lineage>
        <taxon>Bacteria</taxon>
        <taxon>Pseudomonadati</taxon>
        <taxon>Pseudomonadota</taxon>
        <taxon>Betaproteobacteria</taxon>
        <taxon>Candidatus Accumulibacter</taxon>
    </lineage>
</organism>
<dbReference type="Proteomes" id="UP000886469">
    <property type="component" value="Unassembled WGS sequence"/>
</dbReference>
<evidence type="ECO:0000313" key="2">
    <source>
        <dbReference type="Proteomes" id="UP000886469"/>
    </source>
</evidence>
<name>A0ABX1T828_9PROT</name>
<proteinExistence type="predicted"/>
<protein>
    <submittedName>
        <fullName evidence="1">Uncharacterized protein</fullName>
    </submittedName>
</protein>
<dbReference type="RefSeq" id="WP_169070045.1">
    <property type="nucleotide sequence ID" value="NZ_SPMX01000018.1"/>
</dbReference>
<sequence>MQVVLTTDELAFDVQTDTDLENGNLIFSEGPDRAYLYLCAAAAAAGGDPAKTLGGVLLALWRVDSIEASQVLAAGLGAPLPSVAETLPFEVNWIRGGVLALKRKRIGADAAMWLLHCLAAENVLQYTAHLFGGHAVEGEGVARRALELDESELGRGADQPD</sequence>